<proteinExistence type="predicted"/>
<dbReference type="AlphaFoldDB" id="A0A1S8DFJ1"/>
<gene>
    <name evidence="2" type="ORF">BXT89_08955</name>
</gene>
<dbReference type="OrthoDB" id="7029314at2"/>
<accession>A0A1S8DFJ1</accession>
<evidence type="ECO:0000313" key="3">
    <source>
        <dbReference type="Proteomes" id="UP000242847"/>
    </source>
</evidence>
<reference evidence="2 3" key="1">
    <citation type="submission" date="2017-01" db="EMBL/GenBank/DDBJ databases">
        <title>Draft genome sequence of Pseudomonas pachastrellae type strain CCUG 46540T from a deep sea.</title>
        <authorList>
            <person name="Gomila M."/>
            <person name="Mulet M."/>
            <person name="Lalucat J."/>
            <person name="Garcia-Valdes E."/>
        </authorList>
    </citation>
    <scope>NUCLEOTIDE SEQUENCE [LARGE SCALE GENOMIC DNA]</scope>
    <source>
        <strain evidence="2 3">CCUG 46540</strain>
    </source>
</reference>
<protein>
    <submittedName>
        <fullName evidence="2">Uncharacterized protein</fullName>
    </submittedName>
</protein>
<keyword evidence="3" id="KW-1185">Reference proteome</keyword>
<evidence type="ECO:0000256" key="1">
    <source>
        <dbReference type="SAM" id="SignalP"/>
    </source>
</evidence>
<keyword evidence="1" id="KW-0732">Signal</keyword>
<evidence type="ECO:0000313" key="2">
    <source>
        <dbReference type="EMBL" id="ONM44198.1"/>
    </source>
</evidence>
<organism evidence="2 3">
    <name type="scientific">Halopseudomonas pachastrellae</name>
    <dbReference type="NCBI Taxonomy" id="254161"/>
    <lineage>
        <taxon>Bacteria</taxon>
        <taxon>Pseudomonadati</taxon>
        <taxon>Pseudomonadota</taxon>
        <taxon>Gammaproteobacteria</taxon>
        <taxon>Pseudomonadales</taxon>
        <taxon>Pseudomonadaceae</taxon>
        <taxon>Halopseudomonas</taxon>
    </lineage>
</organism>
<dbReference type="Proteomes" id="UP000242847">
    <property type="component" value="Unassembled WGS sequence"/>
</dbReference>
<feature type="signal peptide" evidence="1">
    <location>
        <begin position="1"/>
        <end position="21"/>
    </location>
</feature>
<dbReference type="RefSeq" id="WP_083726844.1">
    <property type="nucleotide sequence ID" value="NZ_FOUD01000006.1"/>
</dbReference>
<dbReference type="EMBL" id="MUBC01000016">
    <property type="protein sequence ID" value="ONM44198.1"/>
    <property type="molecule type" value="Genomic_DNA"/>
</dbReference>
<name>A0A1S8DFJ1_9GAMM</name>
<feature type="chain" id="PRO_5010561224" evidence="1">
    <location>
        <begin position="22"/>
        <end position="63"/>
    </location>
</feature>
<sequence length="63" mass="6929">MKNLSALIVASFLASSPVVQADDSRHRLSTNDRLASQSTSDYLQGLIEAQAQANRHEDEEQDV</sequence>
<comment type="caution">
    <text evidence="2">The sequence shown here is derived from an EMBL/GenBank/DDBJ whole genome shotgun (WGS) entry which is preliminary data.</text>
</comment>